<sequence length="238" mass="27762">MTEDNRQQKIYKNMQHAIVEALHVLGESSQYNDGSVRMKDLFTFVEKSPIEINGQIDSGPHRFSIFNSALSGRRSAAILFEKIDNNDRQGAWWKLAKPYDECLQIALEQKGNKKAQKRNRPKVEPKPTSEITHVKPQVLFKWNKSEVMDIFEQIKELTIKTANLREENRKLKEKLVIENEEIDLRISSIYEQDPNSPALKRLDEYQKAKNYELSLRGQLETEQKKLFTLSDQAMENHS</sequence>
<protein>
    <submittedName>
        <fullName evidence="2">Uncharacterized protein</fullName>
    </submittedName>
</protein>
<dbReference type="Proteomes" id="UP000001542">
    <property type="component" value="Unassembled WGS sequence"/>
</dbReference>
<accession>A2E6B0</accession>
<dbReference type="InParanoid" id="A2E6B0"/>
<gene>
    <name evidence="2" type="ORF">TVAG_459050</name>
</gene>
<dbReference type="RefSeq" id="XP_001324056.1">
    <property type="nucleotide sequence ID" value="XM_001324021.1"/>
</dbReference>
<dbReference type="SMR" id="A2E6B0"/>
<evidence type="ECO:0000313" key="3">
    <source>
        <dbReference type="Proteomes" id="UP000001542"/>
    </source>
</evidence>
<dbReference type="EMBL" id="DS113312">
    <property type="protein sequence ID" value="EAY11833.1"/>
    <property type="molecule type" value="Genomic_DNA"/>
</dbReference>
<reference evidence="2" key="2">
    <citation type="journal article" date="2007" name="Science">
        <title>Draft genome sequence of the sexually transmitted pathogen Trichomonas vaginalis.</title>
        <authorList>
            <person name="Carlton J.M."/>
            <person name="Hirt R.P."/>
            <person name="Silva J.C."/>
            <person name="Delcher A.L."/>
            <person name="Schatz M."/>
            <person name="Zhao Q."/>
            <person name="Wortman J.R."/>
            <person name="Bidwell S.L."/>
            <person name="Alsmark U.C.M."/>
            <person name="Besteiro S."/>
            <person name="Sicheritz-Ponten T."/>
            <person name="Noel C.J."/>
            <person name="Dacks J.B."/>
            <person name="Foster P.G."/>
            <person name="Simillion C."/>
            <person name="Van de Peer Y."/>
            <person name="Miranda-Saavedra D."/>
            <person name="Barton G.J."/>
            <person name="Westrop G.D."/>
            <person name="Mueller S."/>
            <person name="Dessi D."/>
            <person name="Fiori P.L."/>
            <person name="Ren Q."/>
            <person name="Paulsen I."/>
            <person name="Zhang H."/>
            <person name="Bastida-Corcuera F.D."/>
            <person name="Simoes-Barbosa A."/>
            <person name="Brown M.T."/>
            <person name="Hayes R.D."/>
            <person name="Mukherjee M."/>
            <person name="Okumura C.Y."/>
            <person name="Schneider R."/>
            <person name="Smith A.J."/>
            <person name="Vanacova S."/>
            <person name="Villalvazo M."/>
            <person name="Haas B.J."/>
            <person name="Pertea M."/>
            <person name="Feldblyum T.V."/>
            <person name="Utterback T.R."/>
            <person name="Shu C.L."/>
            <person name="Osoegawa K."/>
            <person name="de Jong P.J."/>
            <person name="Hrdy I."/>
            <person name="Horvathova L."/>
            <person name="Zubacova Z."/>
            <person name="Dolezal P."/>
            <person name="Malik S.B."/>
            <person name="Logsdon J.M. Jr."/>
            <person name="Henze K."/>
            <person name="Gupta A."/>
            <person name="Wang C.C."/>
            <person name="Dunne R.L."/>
            <person name="Upcroft J.A."/>
            <person name="Upcroft P."/>
            <person name="White O."/>
            <person name="Salzberg S.L."/>
            <person name="Tang P."/>
            <person name="Chiu C.-H."/>
            <person name="Lee Y.-S."/>
            <person name="Embley T.M."/>
            <person name="Coombs G.H."/>
            <person name="Mottram J.C."/>
            <person name="Tachezy J."/>
            <person name="Fraser-Liggett C.M."/>
            <person name="Johnson P.J."/>
        </authorList>
    </citation>
    <scope>NUCLEOTIDE SEQUENCE [LARGE SCALE GENOMIC DNA]</scope>
    <source>
        <strain evidence="2">G3</strain>
    </source>
</reference>
<dbReference type="VEuPathDB" id="TrichDB:TVAG_459050"/>
<dbReference type="OrthoDB" id="10442860at2759"/>
<keyword evidence="1" id="KW-0175">Coiled coil</keyword>
<proteinExistence type="predicted"/>
<evidence type="ECO:0000313" key="2">
    <source>
        <dbReference type="EMBL" id="EAY11833.1"/>
    </source>
</evidence>
<evidence type="ECO:0000256" key="1">
    <source>
        <dbReference type="SAM" id="Coils"/>
    </source>
</evidence>
<organism evidence="2 3">
    <name type="scientific">Trichomonas vaginalis (strain ATCC PRA-98 / G3)</name>
    <dbReference type="NCBI Taxonomy" id="412133"/>
    <lineage>
        <taxon>Eukaryota</taxon>
        <taxon>Metamonada</taxon>
        <taxon>Parabasalia</taxon>
        <taxon>Trichomonadida</taxon>
        <taxon>Trichomonadidae</taxon>
        <taxon>Trichomonas</taxon>
    </lineage>
</organism>
<keyword evidence="3" id="KW-1185">Reference proteome</keyword>
<feature type="coiled-coil region" evidence="1">
    <location>
        <begin position="154"/>
        <end position="181"/>
    </location>
</feature>
<name>A2E6B0_TRIV3</name>
<dbReference type="AlphaFoldDB" id="A2E6B0"/>
<dbReference type="VEuPathDB" id="TrichDB:TVAGG3_0394700"/>
<reference evidence="2" key="1">
    <citation type="submission" date="2006-10" db="EMBL/GenBank/DDBJ databases">
        <authorList>
            <person name="Amadeo P."/>
            <person name="Zhao Q."/>
            <person name="Wortman J."/>
            <person name="Fraser-Liggett C."/>
            <person name="Carlton J."/>
        </authorList>
    </citation>
    <scope>NUCLEOTIDE SEQUENCE</scope>
    <source>
        <strain evidence="2">G3</strain>
    </source>
</reference>
<dbReference type="KEGG" id="tva:4769791"/>